<organism evidence="15 16">
    <name type="scientific">Donghicola eburneus</name>
    <dbReference type="NCBI Taxonomy" id="393278"/>
    <lineage>
        <taxon>Bacteria</taxon>
        <taxon>Pseudomonadati</taxon>
        <taxon>Pseudomonadota</taxon>
        <taxon>Alphaproteobacteria</taxon>
        <taxon>Rhodobacterales</taxon>
        <taxon>Roseobacteraceae</taxon>
        <taxon>Donghicola</taxon>
    </lineage>
</organism>
<dbReference type="RefSeq" id="WP_072706591.1">
    <property type="nucleotide sequence ID" value="NZ_FMJB01000050.1"/>
</dbReference>
<evidence type="ECO:0000256" key="11">
    <source>
        <dbReference type="ARBA" id="ARBA00023136"/>
    </source>
</evidence>
<reference evidence="16" key="1">
    <citation type="submission" date="2016-09" db="EMBL/GenBank/DDBJ databases">
        <authorList>
            <person name="Wibberg D."/>
        </authorList>
    </citation>
    <scope>NUCLEOTIDE SEQUENCE [LARGE SCALE GENOMIC DNA]</scope>
</reference>
<dbReference type="EMBL" id="FMJB01000050">
    <property type="protein sequence ID" value="SCM67954.1"/>
    <property type="molecule type" value="Genomic_DNA"/>
</dbReference>
<feature type="transmembrane region" description="Helical" evidence="13">
    <location>
        <begin position="199"/>
        <end position="224"/>
    </location>
</feature>
<dbReference type="SMART" id="SM00867">
    <property type="entry name" value="YceI"/>
    <property type="match status" value="1"/>
</dbReference>
<dbReference type="SUPFAM" id="SSF101874">
    <property type="entry name" value="YceI-like"/>
    <property type="match status" value="1"/>
</dbReference>
<evidence type="ECO:0000256" key="2">
    <source>
        <dbReference type="ARBA" id="ARBA00004651"/>
    </source>
</evidence>
<evidence type="ECO:0000256" key="4">
    <source>
        <dbReference type="ARBA" id="ARBA00022475"/>
    </source>
</evidence>
<evidence type="ECO:0000256" key="9">
    <source>
        <dbReference type="ARBA" id="ARBA00022989"/>
    </source>
</evidence>
<dbReference type="Gene3D" id="2.40.128.110">
    <property type="entry name" value="Lipid/polyisoprenoid-binding, YceI-like"/>
    <property type="match status" value="1"/>
</dbReference>
<keyword evidence="11 13" id="KW-0472">Membrane</keyword>
<dbReference type="InterPro" id="IPR007372">
    <property type="entry name" value="Lipid/polyisoprenoid-bd_YceI"/>
</dbReference>
<dbReference type="PANTHER" id="PTHR30529:SF1">
    <property type="entry name" value="CYTOCHROME B561 HOMOLOG 2"/>
    <property type="match status" value="1"/>
</dbReference>
<keyword evidence="9 13" id="KW-1133">Transmembrane helix</keyword>
<evidence type="ECO:0000256" key="6">
    <source>
        <dbReference type="ARBA" id="ARBA00022692"/>
    </source>
</evidence>
<evidence type="ECO:0000256" key="3">
    <source>
        <dbReference type="ARBA" id="ARBA00022448"/>
    </source>
</evidence>
<accession>A0A1M4N1S0</accession>
<dbReference type="InterPro" id="IPR036761">
    <property type="entry name" value="TTHA0802/YceI-like_sf"/>
</dbReference>
<evidence type="ECO:0000256" key="7">
    <source>
        <dbReference type="ARBA" id="ARBA00022723"/>
    </source>
</evidence>
<dbReference type="GO" id="GO:0009055">
    <property type="term" value="F:electron transfer activity"/>
    <property type="evidence" value="ECO:0007669"/>
    <property type="project" value="InterPro"/>
</dbReference>
<dbReference type="InterPro" id="IPR016174">
    <property type="entry name" value="Di-haem_cyt_TM"/>
</dbReference>
<feature type="transmembrane region" description="Helical" evidence="13">
    <location>
        <begin position="50"/>
        <end position="76"/>
    </location>
</feature>
<keyword evidence="5" id="KW-0349">Heme</keyword>
<evidence type="ECO:0000256" key="13">
    <source>
        <dbReference type="SAM" id="Phobius"/>
    </source>
</evidence>
<evidence type="ECO:0000256" key="10">
    <source>
        <dbReference type="ARBA" id="ARBA00023004"/>
    </source>
</evidence>
<comment type="similarity">
    <text evidence="12">Belongs to the cytochrome b561 family.</text>
</comment>
<name>A0A1M4N1S0_9RHOB</name>
<evidence type="ECO:0000256" key="12">
    <source>
        <dbReference type="ARBA" id="ARBA00037975"/>
    </source>
</evidence>
<dbReference type="GO" id="GO:0022904">
    <property type="term" value="P:respiratory electron transport chain"/>
    <property type="evidence" value="ECO:0007669"/>
    <property type="project" value="InterPro"/>
</dbReference>
<comment type="subcellular location">
    <subcellularLocation>
        <location evidence="2">Cell membrane</location>
        <topology evidence="2">Multi-pass membrane protein</topology>
    </subcellularLocation>
</comment>
<dbReference type="Pfam" id="PF01292">
    <property type="entry name" value="Ni_hydr_CYTB"/>
    <property type="match status" value="1"/>
</dbReference>
<dbReference type="GO" id="GO:0046872">
    <property type="term" value="F:metal ion binding"/>
    <property type="evidence" value="ECO:0007669"/>
    <property type="project" value="UniProtKB-KW"/>
</dbReference>
<comment type="cofactor">
    <cofactor evidence="1">
        <name>heme b</name>
        <dbReference type="ChEBI" id="CHEBI:60344"/>
    </cofactor>
</comment>
<keyword evidence="7" id="KW-0479">Metal-binding</keyword>
<feature type="domain" description="Lipid/polyisoprenoid-binding YceI-like" evidence="14">
    <location>
        <begin position="240"/>
        <end position="395"/>
    </location>
</feature>
<dbReference type="PANTHER" id="PTHR30529">
    <property type="entry name" value="CYTOCHROME B561"/>
    <property type="match status" value="1"/>
</dbReference>
<evidence type="ECO:0000259" key="14">
    <source>
        <dbReference type="SMART" id="SM00867"/>
    </source>
</evidence>
<dbReference type="GO" id="GO:0005886">
    <property type="term" value="C:plasma membrane"/>
    <property type="evidence" value="ECO:0007669"/>
    <property type="project" value="UniProtKB-SubCell"/>
</dbReference>
<feature type="transmembrane region" description="Helical" evidence="13">
    <location>
        <begin position="156"/>
        <end position="174"/>
    </location>
</feature>
<dbReference type="Pfam" id="PF04264">
    <property type="entry name" value="YceI"/>
    <property type="match status" value="1"/>
</dbReference>
<feature type="transmembrane region" description="Helical" evidence="13">
    <location>
        <begin position="16"/>
        <end position="38"/>
    </location>
</feature>
<keyword evidence="4" id="KW-1003">Cell membrane</keyword>
<dbReference type="AlphaFoldDB" id="A0A1M4N1S0"/>
<keyword evidence="16" id="KW-1185">Reference proteome</keyword>
<keyword evidence="3" id="KW-0813">Transport</keyword>
<evidence type="ECO:0000313" key="16">
    <source>
        <dbReference type="Proteomes" id="UP000184085"/>
    </source>
</evidence>
<protein>
    <submittedName>
        <fullName evidence="15">Putative cytochrome</fullName>
    </submittedName>
</protein>
<dbReference type="GO" id="GO:0020037">
    <property type="term" value="F:heme binding"/>
    <property type="evidence" value="ECO:0007669"/>
    <property type="project" value="TreeGrafter"/>
</dbReference>
<evidence type="ECO:0000256" key="1">
    <source>
        <dbReference type="ARBA" id="ARBA00001970"/>
    </source>
</evidence>
<dbReference type="SUPFAM" id="SSF81342">
    <property type="entry name" value="Transmembrane di-heme cytochromes"/>
    <property type="match status" value="1"/>
</dbReference>
<sequence>MPLSNNATHYGAVAKTFHWLVALLILTLIPLGIIATDAPFETSEQLAQKAWLFSLHKTLGVTVFFVALLRILWALTQPKPALMNGDKPVESLLAETAHWLLYGSLILVPLTGWIHHASAEGYAPIWWPFGQSLPFIPKSPDLSHTFSVLHGIFEKVLMFTIIAHVLGALKHHFIDRDATLLRMLPGYPATGPLEDKHSVFAPLFVALVIWAAALGTGAGLGLFAQPERTEGAALAEVETDWTVTEGDIAITVQQMGSSVTGSFADWTASISYDETAETDVKGQAEVTISIPSLTLGTVTDQAMGPDYFNVEEHPTATFTADLISTAEGNTAEGTLTIKGYEQPITMPFDLTIDGDTATVNGTVTLDRRNYHVGDSMTDEGSLGYSVDVAINLTATRAAEGE</sequence>
<keyword evidence="6 13" id="KW-0812">Transmembrane</keyword>
<dbReference type="Proteomes" id="UP000184085">
    <property type="component" value="Unassembled WGS sequence"/>
</dbReference>
<evidence type="ECO:0000256" key="8">
    <source>
        <dbReference type="ARBA" id="ARBA00022982"/>
    </source>
</evidence>
<evidence type="ECO:0000313" key="15">
    <source>
        <dbReference type="EMBL" id="SCM67954.1"/>
    </source>
</evidence>
<keyword evidence="8" id="KW-0249">Electron transport</keyword>
<gene>
    <name evidence="15" type="ORF">KARMA_2161</name>
</gene>
<proteinExistence type="inferred from homology"/>
<evidence type="ECO:0000256" key="5">
    <source>
        <dbReference type="ARBA" id="ARBA00022617"/>
    </source>
</evidence>
<dbReference type="Gene3D" id="1.20.950.20">
    <property type="entry name" value="Transmembrane di-heme cytochromes, Chain C"/>
    <property type="match status" value="1"/>
</dbReference>
<dbReference type="InterPro" id="IPR011577">
    <property type="entry name" value="Cyt_b561_bac/Ni-Hgenase"/>
</dbReference>
<keyword evidence="10" id="KW-0408">Iron</keyword>
<dbReference type="InterPro" id="IPR052168">
    <property type="entry name" value="Cytochrome_b561_oxidase"/>
</dbReference>